<name>A0AAQ3RJA3_VIGMU</name>
<sequence length="102" mass="11321">MISVSQLDLSGWTQSILLVFFAASRSALIGSSLLQGKDPECLSPGGRTEDNTSMRRQMHGVALDLVRLTYAVLCRWQARELEKLGCSADWKNVLVDFFGTQQ</sequence>
<dbReference type="Proteomes" id="UP001374535">
    <property type="component" value="Chromosome 9"/>
</dbReference>
<reference evidence="1 2" key="1">
    <citation type="journal article" date="2023" name="Life. Sci Alliance">
        <title>Evolutionary insights into 3D genome organization and epigenetic landscape of Vigna mungo.</title>
        <authorList>
            <person name="Junaid A."/>
            <person name="Singh B."/>
            <person name="Bhatia S."/>
        </authorList>
    </citation>
    <scope>NUCLEOTIDE SEQUENCE [LARGE SCALE GENOMIC DNA]</scope>
    <source>
        <strain evidence="1">Urdbean</strain>
    </source>
</reference>
<feature type="non-terminal residue" evidence="1">
    <location>
        <position position="1"/>
    </location>
</feature>
<evidence type="ECO:0000313" key="2">
    <source>
        <dbReference type="Proteomes" id="UP001374535"/>
    </source>
</evidence>
<proteinExistence type="predicted"/>
<dbReference type="EMBL" id="CP144692">
    <property type="protein sequence ID" value="WVY96161.1"/>
    <property type="molecule type" value="Genomic_DNA"/>
</dbReference>
<keyword evidence="2" id="KW-1185">Reference proteome</keyword>
<organism evidence="1 2">
    <name type="scientific">Vigna mungo</name>
    <name type="common">Black gram</name>
    <name type="synonym">Phaseolus mungo</name>
    <dbReference type="NCBI Taxonomy" id="3915"/>
    <lineage>
        <taxon>Eukaryota</taxon>
        <taxon>Viridiplantae</taxon>
        <taxon>Streptophyta</taxon>
        <taxon>Embryophyta</taxon>
        <taxon>Tracheophyta</taxon>
        <taxon>Spermatophyta</taxon>
        <taxon>Magnoliopsida</taxon>
        <taxon>eudicotyledons</taxon>
        <taxon>Gunneridae</taxon>
        <taxon>Pentapetalae</taxon>
        <taxon>rosids</taxon>
        <taxon>fabids</taxon>
        <taxon>Fabales</taxon>
        <taxon>Fabaceae</taxon>
        <taxon>Papilionoideae</taxon>
        <taxon>50 kb inversion clade</taxon>
        <taxon>NPAAA clade</taxon>
        <taxon>indigoferoid/millettioid clade</taxon>
        <taxon>Phaseoleae</taxon>
        <taxon>Vigna</taxon>
    </lineage>
</organism>
<dbReference type="AlphaFoldDB" id="A0AAQ3RJA3"/>
<accession>A0AAQ3RJA3</accession>
<gene>
    <name evidence="1" type="ORF">V8G54_028312</name>
</gene>
<evidence type="ECO:0000313" key="1">
    <source>
        <dbReference type="EMBL" id="WVY96161.1"/>
    </source>
</evidence>
<protein>
    <submittedName>
        <fullName evidence="1">Uncharacterized protein</fullName>
    </submittedName>
</protein>